<dbReference type="InterPro" id="IPR003661">
    <property type="entry name" value="HisK_dim/P_dom"/>
</dbReference>
<dbReference type="Proteomes" id="UP001057498">
    <property type="component" value="Chromosome"/>
</dbReference>
<dbReference type="CDD" id="cd00082">
    <property type="entry name" value="HisKA"/>
    <property type="match status" value="1"/>
</dbReference>
<name>A0ABN6PEF0_9BURK</name>
<dbReference type="InterPro" id="IPR003594">
    <property type="entry name" value="HATPase_dom"/>
</dbReference>
<dbReference type="PROSITE" id="PS50109">
    <property type="entry name" value="HIS_KIN"/>
    <property type="match status" value="1"/>
</dbReference>
<accession>A0ABN6PEF0</accession>
<gene>
    <name evidence="10" type="ORF">CATMQ487_03210</name>
</gene>
<dbReference type="Pfam" id="PF00512">
    <property type="entry name" value="HisKA"/>
    <property type="match status" value="1"/>
</dbReference>
<keyword evidence="8" id="KW-0472">Membrane</keyword>
<evidence type="ECO:0000256" key="3">
    <source>
        <dbReference type="ARBA" id="ARBA00022553"/>
    </source>
</evidence>
<dbReference type="InterPro" id="IPR050736">
    <property type="entry name" value="Sensor_HK_Regulatory"/>
</dbReference>
<evidence type="ECO:0000313" key="10">
    <source>
        <dbReference type="EMBL" id="BDI03351.1"/>
    </source>
</evidence>
<dbReference type="Pfam" id="PF02518">
    <property type="entry name" value="HATPase_c"/>
    <property type="match status" value="1"/>
</dbReference>
<evidence type="ECO:0000256" key="8">
    <source>
        <dbReference type="SAM" id="Phobius"/>
    </source>
</evidence>
<feature type="transmembrane region" description="Helical" evidence="8">
    <location>
        <begin position="40"/>
        <end position="61"/>
    </location>
</feature>
<comment type="catalytic activity">
    <reaction evidence="1">
        <text>ATP + protein L-histidine = ADP + protein N-phospho-L-histidine.</text>
        <dbReference type="EC" id="2.7.13.3"/>
    </reaction>
</comment>
<dbReference type="Gene3D" id="1.10.287.130">
    <property type="match status" value="1"/>
</dbReference>
<dbReference type="PRINTS" id="PR00344">
    <property type="entry name" value="BCTRLSENSOR"/>
</dbReference>
<organism evidence="10 11">
    <name type="scientific">Sphaerotilus microaerophilus</name>
    <dbReference type="NCBI Taxonomy" id="2914710"/>
    <lineage>
        <taxon>Bacteria</taxon>
        <taxon>Pseudomonadati</taxon>
        <taxon>Pseudomonadota</taxon>
        <taxon>Betaproteobacteria</taxon>
        <taxon>Burkholderiales</taxon>
        <taxon>Sphaerotilaceae</taxon>
        <taxon>Sphaerotilus</taxon>
    </lineage>
</organism>
<sequence length="597" mass="63554">MSTVPPLPATNATNATATTAAGDGPAAPLPERSRWQLSHFALAFAAATLLVVWLAVVLLLIDKHADTLAAEARQNTNIARALQEQTLRVIATTDQATLRVRDDVASGQTPLPDLVRYANETGLAPKILVQLSLVGPDGRFVGSNLDPDGSKTGHVDLSEREHVRIHLNPAYAADAAKLPPNGLFISKPVLGKVSKRWTIQLSRKIVAPDGRALGAVVASLDPAYFEEVFRQVALGQQGGVTIAGTDLTIRARVIGSKAVDMGGKLGASSPLARGELGAEGHYTAASSIDTVERSIAYRKVADYPIYIFVASSVDEALAGWRSYRNVLIGLSALLSLAVGAAAFIFLASLRRLERSNAALAVSEAQAQAASRAKSEFLAAISHELRTPLTSIRGFAELMERRIEQPKFRDMAGLIRKGAEHLNALLTEILDLAKVEAGAMPMNPEPQKLLELIDQTVGFFQVSAAEKALTLGTRFAAGAPETWLCDGLRLKQVLNNLLSNAVKFTDAGSIHIEVDADADRLQLHVVDTGPGIPPELQDTIFERFRQGNDRVSYQHGGTGLGLALARALAERMGGTLTLQSTVGEGSRFTLTLPAVPPA</sequence>
<keyword evidence="4" id="KW-0808">Transferase</keyword>
<dbReference type="EC" id="2.7.13.3" evidence="2"/>
<evidence type="ECO:0000256" key="6">
    <source>
        <dbReference type="ARBA" id="ARBA00023012"/>
    </source>
</evidence>
<evidence type="ECO:0000256" key="4">
    <source>
        <dbReference type="ARBA" id="ARBA00022679"/>
    </source>
</evidence>
<dbReference type="InterPro" id="IPR004358">
    <property type="entry name" value="Sig_transdc_His_kin-like_C"/>
</dbReference>
<dbReference type="Gene3D" id="3.30.450.20">
    <property type="entry name" value="PAS domain"/>
    <property type="match status" value="2"/>
</dbReference>
<dbReference type="PANTHER" id="PTHR43711:SF1">
    <property type="entry name" value="HISTIDINE KINASE 1"/>
    <property type="match status" value="1"/>
</dbReference>
<reference evidence="10" key="1">
    <citation type="submission" date="2022-04" db="EMBL/GenBank/DDBJ databases">
        <title>Whole genome sequence of Sphaerotilus sp. FB-5.</title>
        <authorList>
            <person name="Takeda M."/>
            <person name="Narihara S."/>
            <person name="Akimoto M."/>
            <person name="Akimoto R."/>
            <person name="Nishiyashiki S."/>
            <person name="Murakami T."/>
        </authorList>
    </citation>
    <scope>NUCLEOTIDE SEQUENCE</scope>
    <source>
        <strain evidence="10">FB-5</strain>
    </source>
</reference>
<dbReference type="SUPFAM" id="SSF55874">
    <property type="entry name" value="ATPase domain of HSP90 chaperone/DNA topoisomerase II/histidine kinase"/>
    <property type="match status" value="1"/>
</dbReference>
<protein>
    <recommendedName>
        <fullName evidence="2">histidine kinase</fullName>
        <ecNumber evidence="2">2.7.13.3</ecNumber>
    </recommendedName>
</protein>
<dbReference type="SUPFAM" id="SSF47384">
    <property type="entry name" value="Homodimeric domain of signal transducing histidine kinase"/>
    <property type="match status" value="1"/>
</dbReference>
<dbReference type="CDD" id="cd12914">
    <property type="entry name" value="PDC1_DGC_like"/>
    <property type="match status" value="1"/>
</dbReference>
<evidence type="ECO:0000256" key="7">
    <source>
        <dbReference type="SAM" id="MobiDB-lite"/>
    </source>
</evidence>
<dbReference type="EMBL" id="AP025730">
    <property type="protein sequence ID" value="BDI03351.1"/>
    <property type="molecule type" value="Genomic_DNA"/>
</dbReference>
<feature type="domain" description="Histidine kinase" evidence="9">
    <location>
        <begin position="379"/>
        <end position="595"/>
    </location>
</feature>
<keyword evidence="6" id="KW-0902">Two-component regulatory system</keyword>
<evidence type="ECO:0000256" key="2">
    <source>
        <dbReference type="ARBA" id="ARBA00012438"/>
    </source>
</evidence>
<dbReference type="InterPro" id="IPR005467">
    <property type="entry name" value="His_kinase_dom"/>
</dbReference>
<dbReference type="PANTHER" id="PTHR43711">
    <property type="entry name" value="TWO-COMPONENT HISTIDINE KINASE"/>
    <property type="match status" value="1"/>
</dbReference>
<dbReference type="SMART" id="SM00387">
    <property type="entry name" value="HATPase_c"/>
    <property type="match status" value="1"/>
</dbReference>
<feature type="transmembrane region" description="Helical" evidence="8">
    <location>
        <begin position="326"/>
        <end position="347"/>
    </location>
</feature>
<feature type="compositionally biased region" description="Low complexity" evidence="7">
    <location>
        <begin position="9"/>
        <end position="27"/>
    </location>
</feature>
<evidence type="ECO:0000313" key="11">
    <source>
        <dbReference type="Proteomes" id="UP001057498"/>
    </source>
</evidence>
<dbReference type="GO" id="GO:0016301">
    <property type="term" value="F:kinase activity"/>
    <property type="evidence" value="ECO:0007669"/>
    <property type="project" value="UniProtKB-KW"/>
</dbReference>
<keyword evidence="8" id="KW-1133">Transmembrane helix</keyword>
<keyword evidence="11" id="KW-1185">Reference proteome</keyword>
<evidence type="ECO:0000256" key="1">
    <source>
        <dbReference type="ARBA" id="ARBA00000085"/>
    </source>
</evidence>
<keyword evidence="3" id="KW-0597">Phosphoprotein</keyword>
<dbReference type="InterPro" id="IPR036890">
    <property type="entry name" value="HATPase_C_sf"/>
</dbReference>
<evidence type="ECO:0000259" key="9">
    <source>
        <dbReference type="PROSITE" id="PS50109"/>
    </source>
</evidence>
<dbReference type="Gene3D" id="3.30.565.10">
    <property type="entry name" value="Histidine kinase-like ATPase, C-terminal domain"/>
    <property type="match status" value="1"/>
</dbReference>
<dbReference type="RefSeq" id="WP_251971644.1">
    <property type="nucleotide sequence ID" value="NZ_AP025730.1"/>
</dbReference>
<dbReference type="InterPro" id="IPR036097">
    <property type="entry name" value="HisK_dim/P_sf"/>
</dbReference>
<feature type="region of interest" description="Disordered" evidence="7">
    <location>
        <begin position="1"/>
        <end position="27"/>
    </location>
</feature>
<keyword evidence="8" id="KW-0812">Transmembrane</keyword>
<evidence type="ECO:0000256" key="5">
    <source>
        <dbReference type="ARBA" id="ARBA00022777"/>
    </source>
</evidence>
<proteinExistence type="predicted"/>
<dbReference type="CDD" id="cd12915">
    <property type="entry name" value="PDC2_DGC_like"/>
    <property type="match status" value="1"/>
</dbReference>
<keyword evidence="5 10" id="KW-0418">Kinase</keyword>
<dbReference type="SMART" id="SM00388">
    <property type="entry name" value="HisKA"/>
    <property type="match status" value="1"/>
</dbReference>